<accession>A0ABW0FHE4</accession>
<feature type="transmembrane region" description="Helical" evidence="1">
    <location>
        <begin position="12"/>
        <end position="30"/>
    </location>
</feature>
<dbReference type="Proteomes" id="UP001595937">
    <property type="component" value="Unassembled WGS sequence"/>
</dbReference>
<gene>
    <name evidence="2" type="ORF">ACFPK8_12635</name>
</gene>
<evidence type="ECO:0000256" key="1">
    <source>
        <dbReference type="SAM" id="Phobius"/>
    </source>
</evidence>
<evidence type="ECO:0000313" key="3">
    <source>
        <dbReference type="Proteomes" id="UP001595937"/>
    </source>
</evidence>
<evidence type="ECO:0008006" key="4">
    <source>
        <dbReference type="Google" id="ProtNLM"/>
    </source>
</evidence>
<dbReference type="GeneID" id="303299119"/>
<proteinExistence type="predicted"/>
<organism evidence="2 3">
    <name type="scientific">Brachybacterium tyrofermentans</name>
    <dbReference type="NCBI Taxonomy" id="47848"/>
    <lineage>
        <taxon>Bacteria</taxon>
        <taxon>Bacillati</taxon>
        <taxon>Actinomycetota</taxon>
        <taxon>Actinomycetes</taxon>
        <taxon>Micrococcales</taxon>
        <taxon>Dermabacteraceae</taxon>
        <taxon>Brachybacterium</taxon>
    </lineage>
</organism>
<protein>
    <recommendedName>
        <fullName evidence="4">Secreted protein</fullName>
    </recommendedName>
</protein>
<keyword evidence="1" id="KW-1133">Transmembrane helix</keyword>
<reference evidence="3" key="1">
    <citation type="journal article" date="2019" name="Int. J. Syst. Evol. Microbiol.">
        <title>The Global Catalogue of Microorganisms (GCM) 10K type strain sequencing project: providing services to taxonomists for standard genome sequencing and annotation.</title>
        <authorList>
            <consortium name="The Broad Institute Genomics Platform"/>
            <consortium name="The Broad Institute Genome Sequencing Center for Infectious Disease"/>
            <person name="Wu L."/>
            <person name="Ma J."/>
        </authorList>
    </citation>
    <scope>NUCLEOTIDE SEQUENCE [LARGE SCALE GENOMIC DNA]</scope>
    <source>
        <strain evidence="3">CGMCC 1.16455</strain>
    </source>
</reference>
<keyword evidence="1" id="KW-0472">Membrane</keyword>
<evidence type="ECO:0000313" key="2">
    <source>
        <dbReference type="EMBL" id="MFC5298361.1"/>
    </source>
</evidence>
<keyword evidence="3" id="KW-1185">Reference proteome</keyword>
<sequence length="158" mass="17752">MMSVFEMLWPVGSSLGVSVVVTLITSHLAVRRWRRERVASARDEAYKDLTNAAYRWARILRDNNVKELDHGEEADVDALEESHNELNDSLFMLSKVAEEGSFRRIDEAYGLMVAAALNVDVTDPALRTTGTEAGLRAQQAISEFVNVVSSEMRTHLER</sequence>
<keyword evidence="1" id="KW-0812">Transmembrane</keyword>
<name>A0ABW0FHE4_9MICO</name>
<dbReference type="EMBL" id="JBHSLN010000032">
    <property type="protein sequence ID" value="MFC5298361.1"/>
    <property type="molecule type" value="Genomic_DNA"/>
</dbReference>
<comment type="caution">
    <text evidence="2">The sequence shown here is derived from an EMBL/GenBank/DDBJ whole genome shotgun (WGS) entry which is preliminary data.</text>
</comment>
<dbReference type="RefSeq" id="WP_343926284.1">
    <property type="nucleotide sequence ID" value="NZ_BAAAIR010000063.1"/>
</dbReference>